<feature type="binding site" evidence="9">
    <location>
        <position position="121"/>
    </location>
    <ligand>
        <name>glycerol</name>
        <dbReference type="ChEBI" id="CHEBI:17754"/>
    </ligand>
</feature>
<dbReference type="Gene3D" id="3.40.50.1970">
    <property type="match status" value="1"/>
</dbReference>
<feature type="binding site" evidence="10">
    <location>
        <position position="131"/>
    </location>
    <ligand>
        <name>NAD(+)</name>
        <dbReference type="ChEBI" id="CHEBI:57540"/>
    </ligand>
</feature>
<keyword evidence="13" id="KW-1185">Reference proteome</keyword>
<organism evidence="12 13">
    <name type="scientific">Xaviernesmea oryzae</name>
    <dbReference type="NCBI Taxonomy" id="464029"/>
    <lineage>
        <taxon>Bacteria</taxon>
        <taxon>Pseudomonadati</taxon>
        <taxon>Pseudomonadota</taxon>
        <taxon>Alphaproteobacteria</taxon>
        <taxon>Hyphomicrobiales</taxon>
        <taxon>Rhizobiaceae</taxon>
        <taxon>Rhizobium/Agrobacterium group</taxon>
        <taxon>Xaviernesmea</taxon>
    </lineage>
</organism>
<dbReference type="STRING" id="464029.SAMN02982989_0685"/>
<evidence type="ECO:0000313" key="13">
    <source>
        <dbReference type="Proteomes" id="UP000192903"/>
    </source>
</evidence>
<dbReference type="EC" id="1.1.1.6" evidence="5"/>
<sequence>MTRIFRAPAFYIQGPGSLGLLGEKAATLGRSVVAICDALVLPHIEAALTETLNRQDIVPAIVPFDADVTHREMGRLAEEVRKKGGEVVVGIGGGRTLDTAKGVARRTGLPFVSVPTVASTDAPSTRGIVIYDDHHRMTAVEQMDENPAFVIVDTAVIAKAPARLLRGGIGDALTAKFEAEGAWKGTGLSKQGTRPLKTGMMLGDLCYRMLLEHGAGAMQVAGTGEVTPDLEAVVEAILWLSAVAFENTGLSVAHAVATELGAIEPVRMKTLHGEHAAYGTLVQAVAEHRPDGELKTLFGFCDEIGMPRRLGDLGLPDAGDPAIESLALACAKSPFLVNQERRLDAGDLAAAFRAVENYPSSSSTYFEYKDNYLGTQGI</sequence>
<evidence type="ECO:0000256" key="6">
    <source>
        <dbReference type="ARBA" id="ARBA00040132"/>
    </source>
</evidence>
<feature type="binding site" evidence="8">
    <location>
        <position position="254"/>
    </location>
    <ligand>
        <name>glycerol</name>
        <dbReference type="ChEBI" id="CHEBI:17754"/>
    </ligand>
</feature>
<feature type="binding site" evidence="8">
    <location>
        <position position="272"/>
    </location>
    <ligand>
        <name>glycerol</name>
        <dbReference type="ChEBI" id="CHEBI:17754"/>
    </ligand>
</feature>
<feature type="binding site" evidence="10">
    <location>
        <position position="37"/>
    </location>
    <ligand>
        <name>NAD(+)</name>
        <dbReference type="ChEBI" id="CHEBI:57540"/>
    </ligand>
</feature>
<dbReference type="PANTHER" id="PTHR43616">
    <property type="entry name" value="GLYCEROL DEHYDROGENASE"/>
    <property type="match status" value="1"/>
</dbReference>
<dbReference type="Gene3D" id="1.20.1090.10">
    <property type="entry name" value="Dehydroquinate synthase-like - alpha domain"/>
    <property type="match status" value="1"/>
</dbReference>
<comment type="pathway">
    <text evidence="4">Polyol metabolism; glycerol fermentation; glycerone phosphate from glycerol (oxidative route): step 1/2.</text>
</comment>
<evidence type="ECO:0000313" key="12">
    <source>
        <dbReference type="EMBL" id="SMF58148.1"/>
    </source>
</evidence>
<feature type="binding site" evidence="10">
    <location>
        <begin position="116"/>
        <end position="119"/>
    </location>
    <ligand>
        <name>NAD(+)</name>
        <dbReference type="ChEBI" id="CHEBI:57540"/>
    </ligand>
</feature>
<evidence type="ECO:0000256" key="9">
    <source>
        <dbReference type="PIRSR" id="PIRSR000112-2"/>
    </source>
</evidence>
<proteinExistence type="predicted"/>
<keyword evidence="2" id="KW-0560">Oxidoreductase</keyword>
<feature type="binding site" evidence="10">
    <location>
        <begin position="94"/>
        <end position="98"/>
    </location>
    <ligand>
        <name>NAD(+)</name>
        <dbReference type="ChEBI" id="CHEBI:57540"/>
    </ligand>
</feature>
<keyword evidence="8" id="KW-0862">Zinc</keyword>
<dbReference type="Proteomes" id="UP000192903">
    <property type="component" value="Unassembled WGS sequence"/>
</dbReference>
<dbReference type="RefSeq" id="WP_085423608.1">
    <property type="nucleotide sequence ID" value="NZ_FXAF01000008.1"/>
</dbReference>
<name>A0A1X7FSR5_9HYPH</name>
<dbReference type="GO" id="GO:0008888">
    <property type="term" value="F:glycerol dehydrogenase (NAD+) activity"/>
    <property type="evidence" value="ECO:0007669"/>
    <property type="project" value="UniProtKB-EC"/>
</dbReference>
<evidence type="ECO:0000256" key="4">
    <source>
        <dbReference type="ARBA" id="ARBA00037918"/>
    </source>
</evidence>
<evidence type="ECO:0000259" key="11">
    <source>
        <dbReference type="Pfam" id="PF00465"/>
    </source>
</evidence>
<accession>A0A1X7FSR5</accession>
<feature type="binding site" evidence="10">
    <location>
        <position position="125"/>
    </location>
    <ligand>
        <name>NAD(+)</name>
        <dbReference type="ChEBI" id="CHEBI:57540"/>
    </ligand>
</feature>
<reference evidence="13" key="1">
    <citation type="submission" date="2017-04" db="EMBL/GenBank/DDBJ databases">
        <authorList>
            <person name="Varghese N."/>
            <person name="Submissions S."/>
        </authorList>
    </citation>
    <scope>NUCLEOTIDE SEQUENCE [LARGE SCALE GENOMIC DNA]</scope>
    <source>
        <strain evidence="13">B4P</strain>
    </source>
</reference>
<evidence type="ECO:0000256" key="10">
    <source>
        <dbReference type="PIRSR" id="PIRSR000112-3"/>
    </source>
</evidence>
<dbReference type="GO" id="GO:0046872">
    <property type="term" value="F:metal ion binding"/>
    <property type="evidence" value="ECO:0007669"/>
    <property type="project" value="UniProtKB-KW"/>
</dbReference>
<dbReference type="InterPro" id="IPR001670">
    <property type="entry name" value="ADH_Fe/GldA"/>
</dbReference>
<evidence type="ECO:0000256" key="2">
    <source>
        <dbReference type="ARBA" id="ARBA00023002"/>
    </source>
</evidence>
<keyword evidence="3 10" id="KW-0520">NAD</keyword>
<dbReference type="InterPro" id="IPR016205">
    <property type="entry name" value="Glycerol_DH"/>
</dbReference>
<evidence type="ECO:0000256" key="8">
    <source>
        <dbReference type="PIRSR" id="PIRSR000112-1"/>
    </source>
</evidence>
<evidence type="ECO:0000256" key="5">
    <source>
        <dbReference type="ARBA" id="ARBA00039147"/>
    </source>
</evidence>
<evidence type="ECO:0000256" key="1">
    <source>
        <dbReference type="ARBA" id="ARBA00022723"/>
    </source>
</evidence>
<dbReference type="SUPFAM" id="SSF56796">
    <property type="entry name" value="Dehydroquinate synthase-like"/>
    <property type="match status" value="1"/>
</dbReference>
<comment type="cofactor">
    <cofactor evidence="8">
        <name>Zn(2+)</name>
        <dbReference type="ChEBI" id="CHEBI:29105"/>
    </cofactor>
    <text evidence="8">Binds 1 zinc ion per subunit.</text>
</comment>
<gene>
    <name evidence="12" type="ORF">SAMN02982989_0685</name>
</gene>
<dbReference type="EMBL" id="FXAF01000008">
    <property type="protein sequence ID" value="SMF58148.1"/>
    <property type="molecule type" value="Genomic_DNA"/>
</dbReference>
<protein>
    <recommendedName>
        <fullName evidence="6">Glycerol dehydrogenase</fullName>
        <ecNumber evidence="5">1.1.1.6</ecNumber>
    </recommendedName>
</protein>
<dbReference type="PIRSF" id="PIRSF000112">
    <property type="entry name" value="Glycerol_dehydrogenase"/>
    <property type="match status" value="1"/>
</dbReference>
<dbReference type="OrthoDB" id="5198708at2"/>
<dbReference type="AlphaFoldDB" id="A0A1X7FSR5"/>
<feature type="domain" description="Alcohol dehydrogenase iron-type/glycerol dehydrogenase GldA" evidence="11">
    <location>
        <begin position="8"/>
        <end position="154"/>
    </location>
</feature>
<evidence type="ECO:0000256" key="3">
    <source>
        <dbReference type="ARBA" id="ARBA00023027"/>
    </source>
</evidence>
<feature type="binding site" evidence="8">
    <location>
        <position position="171"/>
    </location>
    <ligand>
        <name>glycerol</name>
        <dbReference type="ChEBI" id="CHEBI:17754"/>
    </ligand>
</feature>
<dbReference type="PANTHER" id="PTHR43616:SF5">
    <property type="entry name" value="GLYCEROL DEHYDROGENASE 1"/>
    <property type="match status" value="1"/>
</dbReference>
<evidence type="ECO:0000256" key="7">
    <source>
        <dbReference type="ARBA" id="ARBA00049006"/>
    </source>
</evidence>
<dbReference type="Pfam" id="PF00465">
    <property type="entry name" value="Fe-ADH"/>
    <property type="match status" value="1"/>
</dbReference>
<comment type="catalytic activity">
    <reaction evidence="7">
        <text>glycerol + NAD(+) = dihydroxyacetone + NADH + H(+)</text>
        <dbReference type="Rhea" id="RHEA:13769"/>
        <dbReference type="ChEBI" id="CHEBI:15378"/>
        <dbReference type="ChEBI" id="CHEBI:16016"/>
        <dbReference type="ChEBI" id="CHEBI:17754"/>
        <dbReference type="ChEBI" id="CHEBI:57540"/>
        <dbReference type="ChEBI" id="CHEBI:57945"/>
        <dbReference type="EC" id="1.1.1.6"/>
    </reaction>
</comment>
<keyword evidence="1 8" id="KW-0479">Metal-binding</keyword>